<dbReference type="Gene3D" id="4.10.240.10">
    <property type="entry name" value="Zn(2)-C6 fungal-type DNA-binding domain"/>
    <property type="match status" value="1"/>
</dbReference>
<dbReference type="SUPFAM" id="SSF57701">
    <property type="entry name" value="Zn2/Cys6 DNA-binding domain"/>
    <property type="match status" value="1"/>
</dbReference>
<dbReference type="SMART" id="SM00066">
    <property type="entry name" value="GAL4"/>
    <property type="match status" value="1"/>
</dbReference>
<dbReference type="InterPro" id="IPR036864">
    <property type="entry name" value="Zn2-C6_fun-type_DNA-bd_sf"/>
</dbReference>
<dbReference type="PANTHER" id="PTHR47256">
    <property type="entry name" value="ZN(II)2CYS6 TRANSCRIPTION FACTOR (EUROFUNG)-RELATED"/>
    <property type="match status" value="1"/>
</dbReference>
<feature type="region of interest" description="Disordered" evidence="2">
    <location>
        <begin position="598"/>
        <end position="624"/>
    </location>
</feature>
<dbReference type="PROSITE" id="PS00463">
    <property type="entry name" value="ZN2_CY6_FUNGAL_1"/>
    <property type="match status" value="1"/>
</dbReference>
<feature type="compositionally biased region" description="Polar residues" evidence="2">
    <location>
        <begin position="598"/>
        <end position="612"/>
    </location>
</feature>
<dbReference type="GO" id="GO:0000981">
    <property type="term" value="F:DNA-binding transcription factor activity, RNA polymerase II-specific"/>
    <property type="evidence" value="ECO:0007669"/>
    <property type="project" value="InterPro"/>
</dbReference>
<proteinExistence type="predicted"/>
<keyword evidence="5" id="KW-1185">Reference proteome</keyword>
<dbReference type="InterPro" id="IPR001138">
    <property type="entry name" value="Zn2Cys6_DnaBD"/>
</dbReference>
<feature type="region of interest" description="Disordered" evidence="2">
    <location>
        <begin position="1"/>
        <end position="45"/>
    </location>
</feature>
<comment type="caution">
    <text evidence="4">The sequence shown here is derived from an EMBL/GenBank/DDBJ whole genome shotgun (WGS) entry which is preliminary data.</text>
</comment>
<dbReference type="EMBL" id="JASAOK010000054">
    <property type="protein sequence ID" value="KAK6206668.1"/>
    <property type="molecule type" value="Genomic_DNA"/>
</dbReference>
<organism evidence="4 5">
    <name type="scientific">Colletotrichum tabaci</name>
    <dbReference type="NCBI Taxonomy" id="1209068"/>
    <lineage>
        <taxon>Eukaryota</taxon>
        <taxon>Fungi</taxon>
        <taxon>Dikarya</taxon>
        <taxon>Ascomycota</taxon>
        <taxon>Pezizomycotina</taxon>
        <taxon>Sordariomycetes</taxon>
        <taxon>Hypocreomycetidae</taxon>
        <taxon>Glomerellales</taxon>
        <taxon>Glomerellaceae</taxon>
        <taxon>Colletotrichum</taxon>
        <taxon>Colletotrichum destructivum species complex</taxon>
    </lineage>
</organism>
<evidence type="ECO:0000313" key="5">
    <source>
        <dbReference type="Proteomes" id="UP001327957"/>
    </source>
</evidence>
<dbReference type="PROSITE" id="PS50048">
    <property type="entry name" value="ZN2_CY6_FUNGAL_2"/>
    <property type="match status" value="1"/>
</dbReference>
<accession>A0AAV9ST58</accession>
<dbReference type="Proteomes" id="UP001327957">
    <property type="component" value="Unassembled WGS sequence"/>
</dbReference>
<sequence>MQQERKYRNILPGPPTTTNNENLANEDGEAVSGISSGQEGSKRKRRATAKACNSCREKKIGCNGLQPCSHCKRRGLACEYATISKTILNSIPSGMKLLDEKTANRHKHAAALLGLLRFVPDDQVHDVLQQLRAGRDAGNIVDSLRGQFHSADEIPFPNLLHAAPPPGQTSLEFELMQAYTSYDLEATAWSYSFYDEAEHLLEHETALGMATPNTVAAMLYLSMSATCHAKSTTAATEHLDHAIDLAKSIGLFGIADEGMSERWPDGATDFLWEKSLTQTAWGSFVYITTQCAQNKTCKIAYPPRSPIPGDAADFEDGKSPDGPHFPAYMGTTFPCLCKLALIAHDMIWVNYGNILRVEGYSMIEHMEVLYGRYLEWADRLPLELVRSGESAHHVLIMHIYFHAFVLDLFRPLVHHGDAIRARLESFTSQQASPEAICLASATQLGRIVVTYLQRFSSASHSFPWSTALLYFANAVMREMGRPADTSEKLADLRTCIFGYQRLQRSFRLSYGIIRSLLSMALREGVVGSSEARAIISDTDERAKHHRGHGEVQAPFIVDLDLGTLDPAAAHVDRLAAEFEELAIFNEFTVIVSGREATNTSTEAMGSDTEGQYNGNTGGERGRGE</sequence>
<evidence type="ECO:0000259" key="3">
    <source>
        <dbReference type="PROSITE" id="PS50048"/>
    </source>
</evidence>
<evidence type="ECO:0000256" key="2">
    <source>
        <dbReference type="SAM" id="MobiDB-lite"/>
    </source>
</evidence>
<dbReference type="GO" id="GO:0008270">
    <property type="term" value="F:zinc ion binding"/>
    <property type="evidence" value="ECO:0007669"/>
    <property type="project" value="InterPro"/>
</dbReference>
<dbReference type="PANTHER" id="PTHR47256:SF1">
    <property type="entry name" value="ZN(II)2CYS6 TRANSCRIPTION FACTOR (EUROFUNG)"/>
    <property type="match status" value="1"/>
</dbReference>
<protein>
    <submittedName>
        <fullName evidence="4">N-terminal fungal transcription regulatory domain-containing protein</fullName>
    </submittedName>
</protein>
<evidence type="ECO:0000256" key="1">
    <source>
        <dbReference type="ARBA" id="ARBA00023242"/>
    </source>
</evidence>
<dbReference type="InterPro" id="IPR053187">
    <property type="entry name" value="Notoamide_regulator"/>
</dbReference>
<dbReference type="AlphaFoldDB" id="A0AAV9ST58"/>
<name>A0AAV9ST58_9PEZI</name>
<dbReference type="CDD" id="cd12148">
    <property type="entry name" value="fungal_TF_MHR"/>
    <property type="match status" value="1"/>
</dbReference>
<dbReference type="CDD" id="cd00067">
    <property type="entry name" value="GAL4"/>
    <property type="match status" value="1"/>
</dbReference>
<gene>
    <name evidence="4" type="ORF">QIS74_13156</name>
</gene>
<keyword evidence="1" id="KW-0539">Nucleus</keyword>
<feature type="domain" description="Zn(2)-C6 fungal-type" evidence="3">
    <location>
        <begin position="51"/>
        <end position="80"/>
    </location>
</feature>
<evidence type="ECO:0000313" key="4">
    <source>
        <dbReference type="EMBL" id="KAK6206668.1"/>
    </source>
</evidence>
<reference evidence="4 5" key="1">
    <citation type="submission" date="2023-04" db="EMBL/GenBank/DDBJ databases">
        <title>Colletotrichum tabacum stain YC1 causing leaf anthracnose on Nicotiana tabacum(L.) cv.</title>
        <authorList>
            <person name="Ji Z."/>
            <person name="Wang M."/>
            <person name="Zhang J."/>
            <person name="Wang N."/>
            <person name="Zhou Z."/>
        </authorList>
    </citation>
    <scope>NUCLEOTIDE SEQUENCE [LARGE SCALE GENOMIC DNA]</scope>
    <source>
        <strain evidence="4 5">YC1</strain>
    </source>
</reference>
<dbReference type="Pfam" id="PF00172">
    <property type="entry name" value="Zn_clus"/>
    <property type="match status" value="1"/>
</dbReference>